<dbReference type="SUPFAM" id="SSF52540">
    <property type="entry name" value="P-loop containing nucleoside triphosphate hydrolases"/>
    <property type="match status" value="1"/>
</dbReference>
<accession>A0ABW1SAV7</accession>
<evidence type="ECO:0000313" key="2">
    <source>
        <dbReference type="Proteomes" id="UP001596303"/>
    </source>
</evidence>
<name>A0ABW1SAV7_9PROT</name>
<protein>
    <recommendedName>
        <fullName evidence="3">Sulfotransferase domain-containing protein</fullName>
    </recommendedName>
</protein>
<dbReference type="Proteomes" id="UP001596303">
    <property type="component" value="Unassembled WGS sequence"/>
</dbReference>
<dbReference type="RefSeq" id="WP_377379057.1">
    <property type="nucleotide sequence ID" value="NZ_JBHSSW010000012.1"/>
</dbReference>
<sequence>MARTIFHVGTHKTGTTSIQQFAAKNRRQLRNRGLLYPGYKLINRSPHYAHHDFAHVVAGASSKKLKQNDDIKFVNAISANAKATDTVLLSAEPAYRHRIPVNHEHGNIWEERDAYVKRLSEVLKPLDPEICIVLRSRDGFAKSLYQEKVKATSFSGNFQEFLEYDYWYFEYEHQIEIFSKYFKEVKVCVFEDISKFGDDFISGFFNLLGVNVSGLDMPPIANIGFAPELVDLNRYFNKHSTSLKQRKMIRNLLESFAESGSFKSEHIRSSWASEDFMQHFLSRFADQDEKTLKRLAHSIDRDTLFPNRTPIQSVFSGLSCEDIPKLCLMLLTHAKMQEIEQRKA</sequence>
<keyword evidence="2" id="KW-1185">Reference proteome</keyword>
<proteinExistence type="predicted"/>
<reference evidence="2" key="1">
    <citation type="journal article" date="2019" name="Int. J. Syst. Evol. Microbiol.">
        <title>The Global Catalogue of Microorganisms (GCM) 10K type strain sequencing project: providing services to taxonomists for standard genome sequencing and annotation.</title>
        <authorList>
            <consortium name="The Broad Institute Genomics Platform"/>
            <consortium name="The Broad Institute Genome Sequencing Center for Infectious Disease"/>
            <person name="Wu L."/>
            <person name="Ma J."/>
        </authorList>
    </citation>
    <scope>NUCLEOTIDE SEQUENCE [LARGE SCALE GENOMIC DNA]</scope>
    <source>
        <strain evidence="2">CGMCC-1.15741</strain>
    </source>
</reference>
<comment type="caution">
    <text evidence="1">The sequence shown here is derived from an EMBL/GenBank/DDBJ whole genome shotgun (WGS) entry which is preliminary data.</text>
</comment>
<dbReference type="EMBL" id="JBHSSW010000012">
    <property type="protein sequence ID" value="MFC6198662.1"/>
    <property type="molecule type" value="Genomic_DNA"/>
</dbReference>
<organism evidence="1 2">
    <name type="scientific">Ponticaulis profundi</name>
    <dbReference type="NCBI Taxonomy" id="2665222"/>
    <lineage>
        <taxon>Bacteria</taxon>
        <taxon>Pseudomonadati</taxon>
        <taxon>Pseudomonadota</taxon>
        <taxon>Alphaproteobacteria</taxon>
        <taxon>Hyphomonadales</taxon>
        <taxon>Hyphomonadaceae</taxon>
        <taxon>Ponticaulis</taxon>
    </lineage>
</organism>
<dbReference type="Gene3D" id="3.40.50.300">
    <property type="entry name" value="P-loop containing nucleotide triphosphate hydrolases"/>
    <property type="match status" value="1"/>
</dbReference>
<evidence type="ECO:0008006" key="3">
    <source>
        <dbReference type="Google" id="ProtNLM"/>
    </source>
</evidence>
<dbReference type="InterPro" id="IPR027417">
    <property type="entry name" value="P-loop_NTPase"/>
</dbReference>
<gene>
    <name evidence="1" type="ORF">ACFQDM_11245</name>
</gene>
<evidence type="ECO:0000313" key="1">
    <source>
        <dbReference type="EMBL" id="MFC6198662.1"/>
    </source>
</evidence>